<dbReference type="InterPro" id="IPR036236">
    <property type="entry name" value="Znf_C2H2_sf"/>
</dbReference>
<dbReference type="InterPro" id="IPR013087">
    <property type="entry name" value="Znf_C2H2_type"/>
</dbReference>
<feature type="compositionally biased region" description="Basic and acidic residues" evidence="2">
    <location>
        <begin position="1109"/>
        <end position="1121"/>
    </location>
</feature>
<comment type="caution">
    <text evidence="4">The sequence shown here is derived from an EMBL/GenBank/DDBJ whole genome shotgun (WGS) entry which is preliminary data.</text>
</comment>
<feature type="region of interest" description="Disordered" evidence="2">
    <location>
        <begin position="914"/>
        <end position="933"/>
    </location>
</feature>
<dbReference type="Gene3D" id="3.30.160.60">
    <property type="entry name" value="Classic Zinc Finger"/>
    <property type="match status" value="1"/>
</dbReference>
<accession>A0ABD2W3C0</accession>
<feature type="compositionally biased region" description="Low complexity" evidence="2">
    <location>
        <begin position="1638"/>
        <end position="1651"/>
    </location>
</feature>
<feature type="region of interest" description="Disordered" evidence="2">
    <location>
        <begin position="497"/>
        <end position="632"/>
    </location>
</feature>
<dbReference type="EMBL" id="JBJJXI010000139">
    <property type="protein sequence ID" value="KAL3387101.1"/>
    <property type="molecule type" value="Genomic_DNA"/>
</dbReference>
<sequence length="1763" mass="195229">MADVRLLVQEEGRAARNLIAFNVPLESDDTEKITRKPPSVPKVLQNSASKRSLKSCARVRSASTGRDKRSEIQARYWAFLFGNLQRAVDAIYETCEEDENITECKEVILVLENYTRDFHNLIEWFKVKWAYETSPPPLRRTPLAWEVRKTSPCRTWNPTVLSKPGSPLQRTSPTIAVEETILECKSSNATDNNTESQPPKQEVVSKNPKLVKETKNHASKIDGNKVFKEKSTSAKIQTRTPSILKRPSSGQKTQEADSKVLTESNANVLKSNAESRTAAIARTRQQSQIATSKVKNADSPNISNNANSENANNDVISKKNNEVKKDIETVKNQINTNLNKASSTTLSGPEVKTVNTGTNTKSPVKPSTVSTSTSSSTTTKTKVAVTTTKPAYSTISRMKTTLSSSSQQATVVPISSAPALNQQQTQQQKIEQPPKILIRSKTTLGVQSSTAPSNSRIRPGTSVMVRRRMQAQGEPYSRKSKSMNPNDMSASCEVLARNKPVRQQKPQPKEDVDGWQTVRGRWRRGSSHGLIMSTRFQRPSTASSLPALCTESPVPVDKMKKNVSDASARSKRKYNTNSNNGANGSQISQSNNDKDKENKSKDKINQKIPVKSGDGKKIEKEEQKEQLTGQESFEVNPTSLTIAATLKSEAELLEKRIQQFLLAQAERERIWIEEERKTEEADSQRSKQLSDEEALLQQQILELESTEIDVDTETDETDAETILDVEEDIIPLSSDDATVTVDDIDMSLEDRYENMLEGMSWAERMDTLAQLQALVARHPGRAIELHQKLSSPSRKRSLPETLRRYQAKQACAQRKRQKLLEEKSQRLRELLNKVEDVKVAKNQLIEDKRARLELKLKRAEENRTQYLLEIVRKAHDEESKLKEIAFINELEAQNKRHDFMALCQEQEERLQGIQEERQRRQEEKAAKEAAAEERRRTLEAERLMRIQRMRQVRREREERVGKMQLEREKERQELAREKARDREERLSALHAAQLANQEELQKKIAQKQQESARRHVENIEHIRQRAVESSIMRSEELPPTLKEYPILKQCCLCNKTIANEVQLLSHLKGKQHSEAVRNAHDGREPNRDDLQKFNITQIKDFPVQPAIESEDKSKAAKEKQKALKRRSRKIKQRMTARSIEFVDASLNTKTVDSSNKSKFRRNLKELDKLAQNYVKAVWAGAAVASLERCLGEISRGFSKACPLDQDSFAQLGGFETLTNLLNLGVNVQNISQALPNKSLVSVCRVYAMALNGHSNNIDMVLLSNKIIVILDLLMQRLEAVTSQDDTSQALEICPSSSGGLIGTTTTGASGTAAIGGATTTTASATTGPSTTSTTSNGACAVAALQLLCAIVPGQAVPATTASHQASATAAAAYCSADKPSIQSRMQDIAGYLMTSGFIERVSRHSRAMIELDYLIEQDRDCPLLCGAYDLLARICYQLRQGQLQNNSNNHQQHSSSSRSSAGGAPSNDASSTASGETASNVSNNDGSGNQQAESSTIRAHFLSLMSSSEAAGVLGAMYAAVALSSACQPKGSASSSGGVGVAATSTSSSPVPTANSAKNLALKGLTLLRHLAELDLHKLQNLLGAEGTSLQWRLVSSHLITRLSRDMTIEAADHHPQQQQQQQQQPLHQQRRGHASGSNSNNSSSNNNNNSVNNTALLNELFVVLGYFAVNNRDNQLVLQSAGAGQSVLQQLCTLPFPFYSDPRLACFTLPTLLAATHENPEATSVLSCEMSYQLLEEFRDSEQGSLNPLVRLLKTSSTAAQL</sequence>
<dbReference type="Proteomes" id="UP001627154">
    <property type="component" value="Unassembled WGS sequence"/>
</dbReference>
<feature type="coiled-coil region" evidence="1">
    <location>
        <begin position="643"/>
        <end position="706"/>
    </location>
</feature>
<feature type="compositionally biased region" description="Polar residues" evidence="2">
    <location>
        <begin position="534"/>
        <end position="544"/>
    </location>
</feature>
<dbReference type="PANTHER" id="PTHR31434">
    <property type="entry name" value="S PHASE CYCLIN A-ASSOCIATED PROTEIN IN THE ENDOPLASMIC RETICULUM"/>
    <property type="match status" value="1"/>
</dbReference>
<feature type="compositionally biased region" description="Low complexity" evidence="2">
    <location>
        <begin position="1532"/>
        <end position="1554"/>
    </location>
</feature>
<feature type="compositionally biased region" description="Basic and acidic residues" evidence="2">
    <location>
        <begin position="592"/>
        <end position="605"/>
    </location>
</feature>
<feature type="region of interest" description="Disordered" evidence="2">
    <location>
        <begin position="30"/>
        <end position="51"/>
    </location>
</feature>
<dbReference type="PROSITE" id="PS00028">
    <property type="entry name" value="ZINC_FINGER_C2H2_1"/>
    <property type="match status" value="1"/>
</dbReference>
<dbReference type="InterPro" id="IPR032446">
    <property type="entry name" value="SCAPER_N"/>
</dbReference>
<protein>
    <recommendedName>
        <fullName evidence="3">C2H2-type domain-containing protein</fullName>
    </recommendedName>
</protein>
<feature type="compositionally biased region" description="Polar residues" evidence="2">
    <location>
        <begin position="575"/>
        <end position="587"/>
    </location>
</feature>
<feature type="coiled-coil region" evidence="1">
    <location>
        <begin position="802"/>
        <end position="869"/>
    </location>
</feature>
<feature type="compositionally biased region" description="Low complexity" evidence="2">
    <location>
        <begin position="360"/>
        <end position="375"/>
    </location>
</feature>
<feature type="compositionally biased region" description="Basic and acidic residues" evidence="2">
    <location>
        <begin position="613"/>
        <end position="625"/>
    </location>
</feature>
<feature type="region of interest" description="Disordered" evidence="2">
    <location>
        <begin position="1445"/>
        <end position="1493"/>
    </location>
</feature>
<feature type="compositionally biased region" description="Low complexity" evidence="2">
    <location>
        <begin position="301"/>
        <end position="313"/>
    </location>
</feature>
<feature type="region of interest" description="Disordered" evidence="2">
    <location>
        <begin position="1532"/>
        <end position="1555"/>
    </location>
</feature>
<feature type="region of interest" description="Disordered" evidence="2">
    <location>
        <begin position="1612"/>
        <end position="1651"/>
    </location>
</feature>
<evidence type="ECO:0000256" key="2">
    <source>
        <dbReference type="SAM" id="MobiDB-lite"/>
    </source>
</evidence>
<gene>
    <name evidence="4" type="ORF">TKK_017429</name>
</gene>
<dbReference type="PANTHER" id="PTHR31434:SF2">
    <property type="entry name" value="S PHASE CYCLIN A-ASSOCIATED PROTEIN IN THE ENDOPLASMIC RETICULUM"/>
    <property type="match status" value="1"/>
</dbReference>
<proteinExistence type="predicted"/>
<feature type="region of interest" description="Disordered" evidence="2">
    <location>
        <begin position="186"/>
        <end position="216"/>
    </location>
</feature>
<reference evidence="4 5" key="1">
    <citation type="journal article" date="2024" name="bioRxiv">
        <title>A reference genome for Trichogramma kaykai: A tiny desert-dwelling parasitoid wasp with competing sex-ratio distorters.</title>
        <authorList>
            <person name="Culotta J."/>
            <person name="Lindsey A.R."/>
        </authorList>
    </citation>
    <scope>NUCLEOTIDE SEQUENCE [LARGE SCALE GENOMIC DNA]</scope>
    <source>
        <strain evidence="4 5">KSX58</strain>
    </source>
</reference>
<evidence type="ECO:0000313" key="4">
    <source>
        <dbReference type="EMBL" id="KAL3387101.1"/>
    </source>
</evidence>
<evidence type="ECO:0000259" key="3">
    <source>
        <dbReference type="PROSITE" id="PS00028"/>
    </source>
</evidence>
<evidence type="ECO:0000256" key="1">
    <source>
        <dbReference type="SAM" id="Coils"/>
    </source>
</evidence>
<feature type="region of interest" description="Disordered" evidence="2">
    <location>
        <begin position="228"/>
        <end position="260"/>
    </location>
</feature>
<name>A0ABD2W3C0_9HYME</name>
<feature type="compositionally biased region" description="Polar residues" evidence="2">
    <location>
        <begin position="186"/>
        <end position="199"/>
    </location>
</feature>
<feature type="compositionally biased region" description="Polar residues" evidence="2">
    <location>
        <begin position="1468"/>
        <end position="1493"/>
    </location>
</feature>
<dbReference type="SUPFAM" id="SSF57667">
    <property type="entry name" value="beta-beta-alpha zinc fingers"/>
    <property type="match status" value="1"/>
</dbReference>
<feature type="region of interest" description="Disordered" evidence="2">
    <location>
        <begin position="281"/>
        <end position="320"/>
    </location>
</feature>
<keyword evidence="5" id="KW-1185">Reference proteome</keyword>
<feature type="compositionally biased region" description="Low complexity" evidence="2">
    <location>
        <begin position="1617"/>
        <end position="1628"/>
    </location>
</feature>
<dbReference type="Pfam" id="PF16501">
    <property type="entry name" value="SCAPER_N"/>
    <property type="match status" value="1"/>
</dbReference>
<feature type="domain" description="C2H2-type" evidence="3">
    <location>
        <begin position="1050"/>
        <end position="1072"/>
    </location>
</feature>
<evidence type="ECO:0000313" key="5">
    <source>
        <dbReference type="Proteomes" id="UP001627154"/>
    </source>
</evidence>
<feature type="region of interest" description="Disordered" evidence="2">
    <location>
        <begin position="339"/>
        <end position="375"/>
    </location>
</feature>
<feature type="region of interest" description="Disordered" evidence="2">
    <location>
        <begin position="1108"/>
        <end position="1129"/>
    </location>
</feature>
<organism evidence="4 5">
    <name type="scientific">Trichogramma kaykai</name>
    <dbReference type="NCBI Taxonomy" id="54128"/>
    <lineage>
        <taxon>Eukaryota</taxon>
        <taxon>Metazoa</taxon>
        <taxon>Ecdysozoa</taxon>
        <taxon>Arthropoda</taxon>
        <taxon>Hexapoda</taxon>
        <taxon>Insecta</taxon>
        <taxon>Pterygota</taxon>
        <taxon>Neoptera</taxon>
        <taxon>Endopterygota</taxon>
        <taxon>Hymenoptera</taxon>
        <taxon>Apocrita</taxon>
        <taxon>Proctotrupomorpha</taxon>
        <taxon>Chalcidoidea</taxon>
        <taxon>Trichogrammatidae</taxon>
        <taxon>Trichogramma</taxon>
    </lineage>
</organism>
<feature type="compositionally biased region" description="Polar residues" evidence="2">
    <location>
        <begin position="339"/>
        <end position="359"/>
    </location>
</feature>
<keyword evidence="1" id="KW-0175">Coiled coil</keyword>
<feature type="compositionally biased region" description="Low complexity" evidence="2">
    <location>
        <begin position="1445"/>
        <end position="1467"/>
    </location>
</feature>
<dbReference type="Pfam" id="PF12874">
    <property type="entry name" value="zf-met"/>
    <property type="match status" value="1"/>
</dbReference>
<feature type="compositionally biased region" description="Polar residues" evidence="2">
    <location>
        <begin position="283"/>
        <end position="300"/>
    </location>
</feature>